<dbReference type="EMBL" id="MTQA01000286">
    <property type="protein sequence ID" value="PNP61707.1"/>
    <property type="molecule type" value="Genomic_DNA"/>
</dbReference>
<reference evidence="2 3" key="1">
    <citation type="submission" date="2017-06" db="EMBL/GenBank/DDBJ databases">
        <title>Genome of Fusarium nygamai isolate CS10214.</title>
        <authorList>
            <person name="Gardiner D.M."/>
            <person name="Obanor F."/>
            <person name="Kazan K."/>
        </authorList>
    </citation>
    <scope>NUCLEOTIDE SEQUENCE [LARGE SCALE GENOMIC DNA]</scope>
    <source>
        <strain evidence="2 3">CS10214</strain>
    </source>
</reference>
<gene>
    <name evidence="2" type="ORF">FNYG_13568</name>
</gene>
<dbReference type="InterPro" id="IPR000719">
    <property type="entry name" value="Prot_kinase_dom"/>
</dbReference>
<evidence type="ECO:0000259" key="1">
    <source>
        <dbReference type="PROSITE" id="PS50011"/>
    </source>
</evidence>
<protein>
    <recommendedName>
        <fullName evidence="1">Protein kinase domain-containing protein</fullName>
    </recommendedName>
</protein>
<dbReference type="GO" id="GO:0005524">
    <property type="term" value="F:ATP binding"/>
    <property type="evidence" value="ECO:0007669"/>
    <property type="project" value="InterPro"/>
</dbReference>
<dbReference type="GO" id="GO:0004672">
    <property type="term" value="F:protein kinase activity"/>
    <property type="evidence" value="ECO:0007669"/>
    <property type="project" value="InterPro"/>
</dbReference>
<dbReference type="PANTHER" id="PTHR37542">
    <property type="entry name" value="HELO DOMAIN-CONTAINING PROTEIN-RELATED"/>
    <property type="match status" value="1"/>
</dbReference>
<comment type="caution">
    <text evidence="2">The sequence shown here is derived from an EMBL/GenBank/DDBJ whole genome shotgun (WGS) entry which is preliminary data.</text>
</comment>
<accession>A0A2K0UV94</accession>
<dbReference type="InterPro" id="IPR011009">
    <property type="entry name" value="Kinase-like_dom_sf"/>
</dbReference>
<dbReference type="PROSITE" id="PS50011">
    <property type="entry name" value="PROTEIN_KINASE_DOM"/>
    <property type="match status" value="1"/>
</dbReference>
<dbReference type="Gene3D" id="1.10.510.10">
    <property type="entry name" value="Transferase(Phosphotransferase) domain 1"/>
    <property type="match status" value="1"/>
</dbReference>
<feature type="domain" description="Protein kinase" evidence="1">
    <location>
        <begin position="204"/>
        <end position="483"/>
    </location>
</feature>
<proteinExistence type="predicted"/>
<evidence type="ECO:0000313" key="3">
    <source>
        <dbReference type="Proteomes" id="UP000236664"/>
    </source>
</evidence>
<dbReference type="SUPFAM" id="SSF56112">
    <property type="entry name" value="Protein kinase-like (PK-like)"/>
    <property type="match status" value="1"/>
</dbReference>
<dbReference type="PANTHER" id="PTHR37542:SF3">
    <property type="entry name" value="PRION-INHIBITION AND PROPAGATION HELO DOMAIN-CONTAINING PROTEIN"/>
    <property type="match status" value="1"/>
</dbReference>
<dbReference type="Pfam" id="PF00069">
    <property type="entry name" value="Pkinase"/>
    <property type="match status" value="1"/>
</dbReference>
<dbReference type="OrthoDB" id="1911848at2759"/>
<keyword evidence="3" id="KW-1185">Reference proteome</keyword>
<dbReference type="Proteomes" id="UP000236664">
    <property type="component" value="Unassembled WGS sequence"/>
</dbReference>
<name>A0A2K0UV94_GIBNY</name>
<evidence type="ECO:0000313" key="2">
    <source>
        <dbReference type="EMBL" id="PNP61707.1"/>
    </source>
</evidence>
<organism evidence="2 3">
    <name type="scientific">Gibberella nygamai</name>
    <name type="common">Bean root rot disease fungus</name>
    <name type="synonym">Fusarium nygamai</name>
    <dbReference type="NCBI Taxonomy" id="42673"/>
    <lineage>
        <taxon>Eukaryota</taxon>
        <taxon>Fungi</taxon>
        <taxon>Dikarya</taxon>
        <taxon>Ascomycota</taxon>
        <taxon>Pezizomycotina</taxon>
        <taxon>Sordariomycetes</taxon>
        <taxon>Hypocreomycetidae</taxon>
        <taxon>Hypocreales</taxon>
        <taxon>Nectriaceae</taxon>
        <taxon>Fusarium</taxon>
        <taxon>Fusarium fujikuroi species complex</taxon>
    </lineage>
</organism>
<sequence length="487" mass="54752">MTMDPLATLGAAASIITVLETTAKVFDQIIQVSKSIVQYSEQTSRIASLCNFDADTLRTLIHVFRTSPNLVCDDVERTSLARVFYELQIDVFKIKVQLEQFREDSALNRLIWGLGLEKRLIKLETELFQWSQRLYIRFSLLLSSLQGVLSSNNTPPAPSASLLNIPEIFSQHRMRAIATRAQSMSRDELMKNITALRTTGPPSSQMPGTINDGSSTSQAVLTEFRSYGVHDTPAKVGTIEDDVIHLAAFLHHVQPGLMYILRCIGYVHDEKNKRFGLIFHPPKGGLEGYGFVTLDKLIMEQPRHALNRRFEVARRITAALVLTHGAGWVHRGIRTSRIVVFGETEKLGDAYLSGFELARRQGGDTEGRETGSWQSRLYRHPDRHSEEGNPYYKPLYDVYSLGVVLLEIAMWTPLADSRIRNTLVFKDAAPEKCKKYLRMYASTIDRVVGPTYKELVLKCLEVDEQGHSAGKLVSEVLARLEILSGAL</sequence>
<dbReference type="AlphaFoldDB" id="A0A2K0UV94"/>